<dbReference type="PANTHER" id="PTHR31891">
    <property type="entry name" value="FORMAMIDASE C869.04-RELATED"/>
    <property type="match status" value="1"/>
</dbReference>
<evidence type="ECO:0000313" key="1">
    <source>
        <dbReference type="EMBL" id="RNB68476.1"/>
    </source>
</evidence>
<dbReference type="SUPFAM" id="SSF141130">
    <property type="entry name" value="Acetamidase/Formamidase-like"/>
    <property type="match status" value="1"/>
</dbReference>
<evidence type="ECO:0000313" key="2">
    <source>
        <dbReference type="Proteomes" id="UP000282028"/>
    </source>
</evidence>
<dbReference type="Gene3D" id="3.10.28.20">
    <property type="entry name" value="Acetamidase/Formamidase-like domains"/>
    <property type="match status" value="1"/>
</dbReference>
<protein>
    <submittedName>
        <fullName evidence="1">Acetamidase</fullName>
    </submittedName>
</protein>
<dbReference type="GO" id="GO:0016811">
    <property type="term" value="F:hydrolase activity, acting on carbon-nitrogen (but not peptide) bonds, in linear amides"/>
    <property type="evidence" value="ECO:0007669"/>
    <property type="project" value="InterPro"/>
</dbReference>
<dbReference type="OrthoDB" id="9811740at2"/>
<dbReference type="Gene3D" id="2.60.120.580">
    <property type="entry name" value="Acetamidase/Formamidase-like domains"/>
    <property type="match status" value="2"/>
</dbReference>
<accession>A0A3M8BYH5</accession>
<dbReference type="AlphaFoldDB" id="A0A3M8BYH5"/>
<proteinExistence type="predicted"/>
<dbReference type="EMBL" id="RHHR01000044">
    <property type="protein sequence ID" value="RNB68476.1"/>
    <property type="molecule type" value="Genomic_DNA"/>
</dbReference>
<comment type="caution">
    <text evidence="1">The sequence shown here is derived from an EMBL/GenBank/DDBJ whole genome shotgun (WGS) entry which is preliminary data.</text>
</comment>
<dbReference type="PANTHER" id="PTHR31891:SF1">
    <property type="entry name" value="FORMAMIDASE C869.04-RELATED"/>
    <property type="match status" value="1"/>
</dbReference>
<name>A0A3M8BYH5_9BACL</name>
<dbReference type="Proteomes" id="UP000282028">
    <property type="component" value="Unassembled WGS sequence"/>
</dbReference>
<sequence length="313" mass="34281">MARYSLRPERSTLHGSFSKEYAPILTIQSGDTVQYETLDAGWNAGPFQPGMPREKFCERELPLDRGHAMIGPIFIEGARPGKTLAIQINDLQIGTWGWSSAGGFESVINKRLGLHEGPEFELVWTLDRATLTGTSHLGHKIPLNPFLGLLGMPPDEEGYHSTHPPRFCGGNIDCKDLVPGSTLYLPIPVEGGLFSCGDGHAAQGDGEVASPALECPMELVDLTFHVLDLKLAFPRAETPTSWIAFGFHEDVHEAAMIALEGMLDWMQELYGFERKEALTLSSLLVDLRITQLVNGVRGVHAILEKSKLPGKEA</sequence>
<organism evidence="1 2">
    <name type="scientific">Brevibacillus invocatus</name>
    <dbReference type="NCBI Taxonomy" id="173959"/>
    <lineage>
        <taxon>Bacteria</taxon>
        <taxon>Bacillati</taxon>
        <taxon>Bacillota</taxon>
        <taxon>Bacilli</taxon>
        <taxon>Bacillales</taxon>
        <taxon>Paenibacillaceae</taxon>
        <taxon>Brevibacillus</taxon>
    </lineage>
</organism>
<dbReference type="RefSeq" id="WP_122910776.1">
    <property type="nucleotide sequence ID" value="NZ_CBCSBE010000014.1"/>
</dbReference>
<reference evidence="1 2" key="1">
    <citation type="submission" date="2018-10" db="EMBL/GenBank/DDBJ databases">
        <title>Phylogenomics of Brevibacillus.</title>
        <authorList>
            <person name="Dunlap C."/>
        </authorList>
    </citation>
    <scope>NUCLEOTIDE SEQUENCE [LARGE SCALE GENOMIC DNA]</scope>
    <source>
        <strain evidence="1 2">JCM 12215</strain>
    </source>
</reference>
<keyword evidence="2" id="KW-1185">Reference proteome</keyword>
<dbReference type="InterPro" id="IPR004304">
    <property type="entry name" value="FmdA_AmdA"/>
</dbReference>
<dbReference type="Pfam" id="PF03069">
    <property type="entry name" value="FmdA_AmdA"/>
    <property type="match status" value="2"/>
</dbReference>
<gene>
    <name evidence="1" type="ORF">EDM52_20360</name>
</gene>